<proteinExistence type="predicted"/>
<dbReference type="Proteomes" id="UP000642488">
    <property type="component" value="Unassembled WGS sequence"/>
</dbReference>
<sequence length="70" mass="7573">MSLLDTLADELAQKALALAEKTDDEEVVKRVGEVIGASSTTMEEAYLTAIRIRRAEGRALALLKELDPDG</sequence>
<comment type="caution">
    <text evidence="1">The sequence shown here is derived from an EMBL/GenBank/DDBJ whole genome shotgun (WGS) entry which is preliminary data.</text>
</comment>
<name>A0A934IHX7_9RHOB</name>
<dbReference type="RefSeq" id="WP_198916552.1">
    <property type="nucleotide sequence ID" value="NZ_JAEKPD010000010.1"/>
</dbReference>
<evidence type="ECO:0000313" key="1">
    <source>
        <dbReference type="EMBL" id="MBJ3763377.1"/>
    </source>
</evidence>
<protein>
    <submittedName>
        <fullName evidence="1">Uncharacterized protein</fullName>
    </submittedName>
</protein>
<keyword evidence="2" id="KW-1185">Reference proteome</keyword>
<organism evidence="1 2">
    <name type="scientific">Palleronia pontilimi</name>
    <dbReference type="NCBI Taxonomy" id="1964209"/>
    <lineage>
        <taxon>Bacteria</taxon>
        <taxon>Pseudomonadati</taxon>
        <taxon>Pseudomonadota</taxon>
        <taxon>Alphaproteobacteria</taxon>
        <taxon>Rhodobacterales</taxon>
        <taxon>Roseobacteraceae</taxon>
        <taxon>Palleronia</taxon>
    </lineage>
</organism>
<dbReference type="EMBL" id="JAEKPD010000010">
    <property type="protein sequence ID" value="MBJ3763377.1"/>
    <property type="molecule type" value="Genomic_DNA"/>
</dbReference>
<evidence type="ECO:0000313" key="2">
    <source>
        <dbReference type="Proteomes" id="UP000642488"/>
    </source>
</evidence>
<accession>A0A934IHX7</accession>
<reference evidence="1" key="1">
    <citation type="submission" date="2020-12" db="EMBL/GenBank/DDBJ databases">
        <title>Bacterial taxonomy.</title>
        <authorList>
            <person name="Pan X."/>
        </authorList>
    </citation>
    <scope>NUCLEOTIDE SEQUENCE</scope>
    <source>
        <strain evidence="1">KCTC 52957</strain>
    </source>
</reference>
<dbReference type="AlphaFoldDB" id="A0A934IHX7"/>
<gene>
    <name evidence="1" type="ORF">ILP92_11535</name>
</gene>